<feature type="transmembrane region" description="Helical" evidence="7">
    <location>
        <begin position="117"/>
        <end position="136"/>
    </location>
</feature>
<comment type="caution">
    <text evidence="8">The sequence shown here is derived from an EMBL/GenBank/DDBJ whole genome shotgun (WGS) entry which is preliminary data.</text>
</comment>
<feature type="transmembrane region" description="Helical" evidence="7">
    <location>
        <begin position="209"/>
        <end position="231"/>
    </location>
</feature>
<dbReference type="AlphaFoldDB" id="A0A163EPH8"/>
<dbReference type="PANTHER" id="PTHR30106">
    <property type="entry name" value="INNER MEMBRANE PROTEIN YEIH-RELATED"/>
    <property type="match status" value="1"/>
</dbReference>
<dbReference type="Proteomes" id="UP000076490">
    <property type="component" value="Unassembled WGS sequence"/>
</dbReference>
<dbReference type="OrthoDB" id="9811391at2"/>
<evidence type="ECO:0008006" key="10">
    <source>
        <dbReference type="Google" id="ProtNLM"/>
    </source>
</evidence>
<evidence type="ECO:0000313" key="9">
    <source>
        <dbReference type="Proteomes" id="UP000076490"/>
    </source>
</evidence>
<gene>
    <name evidence="8" type="ORF">AV656_13900</name>
</gene>
<feature type="transmembrane region" description="Helical" evidence="7">
    <location>
        <begin position="281"/>
        <end position="302"/>
    </location>
</feature>
<keyword evidence="5 7" id="KW-1133">Transmembrane helix</keyword>
<evidence type="ECO:0000256" key="4">
    <source>
        <dbReference type="ARBA" id="ARBA00022692"/>
    </source>
</evidence>
<evidence type="ECO:0000256" key="2">
    <source>
        <dbReference type="ARBA" id="ARBA00007977"/>
    </source>
</evidence>
<evidence type="ECO:0000256" key="6">
    <source>
        <dbReference type="ARBA" id="ARBA00023136"/>
    </source>
</evidence>
<evidence type="ECO:0000256" key="1">
    <source>
        <dbReference type="ARBA" id="ARBA00004651"/>
    </source>
</evidence>
<dbReference type="EMBL" id="LQNT01000012">
    <property type="protein sequence ID" value="KZE36871.1"/>
    <property type="molecule type" value="Genomic_DNA"/>
</dbReference>
<feature type="transmembrane region" description="Helical" evidence="7">
    <location>
        <begin position="29"/>
        <end position="48"/>
    </location>
</feature>
<feature type="transmembrane region" description="Helical" evidence="7">
    <location>
        <begin position="251"/>
        <end position="275"/>
    </location>
</feature>
<feature type="transmembrane region" description="Helical" evidence="7">
    <location>
        <begin position="148"/>
        <end position="167"/>
    </location>
</feature>
<name>A0A163EPH8_9BACL</name>
<dbReference type="InterPro" id="IPR018383">
    <property type="entry name" value="UPF0324_pro"/>
</dbReference>
<accession>A0A163EPH8</accession>
<dbReference type="GO" id="GO:0005886">
    <property type="term" value="C:plasma membrane"/>
    <property type="evidence" value="ECO:0007669"/>
    <property type="project" value="UniProtKB-SubCell"/>
</dbReference>
<evidence type="ECO:0000256" key="3">
    <source>
        <dbReference type="ARBA" id="ARBA00022475"/>
    </source>
</evidence>
<evidence type="ECO:0000256" key="5">
    <source>
        <dbReference type="ARBA" id="ARBA00022989"/>
    </source>
</evidence>
<organism evidence="8 9">
    <name type="scientific">Bhargavaea cecembensis</name>
    <dbReference type="NCBI Taxonomy" id="394098"/>
    <lineage>
        <taxon>Bacteria</taxon>
        <taxon>Bacillati</taxon>
        <taxon>Bacillota</taxon>
        <taxon>Bacilli</taxon>
        <taxon>Bacillales</taxon>
        <taxon>Caryophanaceae</taxon>
        <taxon>Bhargavaea</taxon>
    </lineage>
</organism>
<dbReference type="RefSeq" id="WP_063183164.1">
    <property type="nucleotide sequence ID" value="NZ_LQNT01000012.1"/>
</dbReference>
<sequence length="332" mass="34353">MNKGFWTGIGLALLLAVIAELAAGLPYISLIGPLVFAILLGMLWNTFLPVKDEWGSGLKFASKKLLRAGIILLGMRLHLGDLAEAGWSAFGLAAISVAVGMGAVWAAAKILKSDPSIGFLTAAGTGICGAAAIGAVSSQVKSKPEETAVSVAIISIVGTLFTFLYALLHPVMGLTEQQYGLFAGGSLHEIANVVAAGDAAGAEALDFALVVKLTRVVLLVFVAAGIGIYAARKMQKEGKQGRRLTFRELPIPWFIVGFLAVSAINSTGIVPAAVATRFVDLAYVLLAMAMAGIGLGVSFNAFRKAGFRPFAACLIGSIVLAGVVYGYVLLIG</sequence>
<proteinExistence type="inferred from homology"/>
<comment type="subcellular location">
    <subcellularLocation>
        <location evidence="1">Cell membrane</location>
        <topology evidence="1">Multi-pass membrane protein</topology>
    </subcellularLocation>
</comment>
<evidence type="ECO:0000256" key="7">
    <source>
        <dbReference type="SAM" id="Phobius"/>
    </source>
</evidence>
<comment type="similarity">
    <text evidence="2">Belongs to the UPF0324 family.</text>
</comment>
<feature type="transmembrane region" description="Helical" evidence="7">
    <location>
        <begin position="85"/>
        <end position="105"/>
    </location>
</feature>
<keyword evidence="3" id="KW-1003">Cell membrane</keyword>
<dbReference type="PANTHER" id="PTHR30106:SF2">
    <property type="entry name" value="UPF0324 INNER MEMBRANE PROTEIN YEIH"/>
    <property type="match status" value="1"/>
</dbReference>
<dbReference type="Pfam" id="PF03601">
    <property type="entry name" value="Cons_hypoth698"/>
    <property type="match status" value="1"/>
</dbReference>
<protein>
    <recommendedName>
        <fullName evidence="10">Sulfate exporter family transporter</fullName>
    </recommendedName>
</protein>
<keyword evidence="6 7" id="KW-0472">Membrane</keyword>
<evidence type="ECO:0000313" key="8">
    <source>
        <dbReference type="EMBL" id="KZE36871.1"/>
    </source>
</evidence>
<feature type="transmembrane region" description="Helical" evidence="7">
    <location>
        <begin position="309"/>
        <end position="330"/>
    </location>
</feature>
<reference evidence="8 9" key="1">
    <citation type="submission" date="2016-01" db="EMBL/GenBank/DDBJ databases">
        <title>Whole genome sequencing of Bhargavaea cecembensis T14.</title>
        <authorList>
            <person name="Hong K.W."/>
        </authorList>
    </citation>
    <scope>NUCLEOTIDE SEQUENCE [LARGE SCALE GENOMIC DNA]</scope>
    <source>
        <strain evidence="8 9">T14</strain>
    </source>
</reference>
<keyword evidence="4 7" id="KW-0812">Transmembrane</keyword>